<name>A0A931AQ84_9FIRM</name>
<feature type="transmembrane region" description="Helical" evidence="1">
    <location>
        <begin position="256"/>
        <end position="280"/>
    </location>
</feature>
<dbReference type="PROSITE" id="PS51704">
    <property type="entry name" value="GP_PDE"/>
    <property type="match status" value="1"/>
</dbReference>
<organism evidence="3 4">
    <name type="scientific">Halonatronomonas betaini</name>
    <dbReference type="NCBI Taxonomy" id="2778430"/>
    <lineage>
        <taxon>Bacteria</taxon>
        <taxon>Bacillati</taxon>
        <taxon>Bacillota</taxon>
        <taxon>Clostridia</taxon>
        <taxon>Halanaerobiales</taxon>
        <taxon>Halarsenatibacteraceae</taxon>
        <taxon>Halonatronomonas</taxon>
    </lineage>
</organism>
<feature type="transmembrane region" description="Helical" evidence="1">
    <location>
        <begin position="322"/>
        <end position="340"/>
    </location>
</feature>
<keyword evidence="1" id="KW-1133">Transmembrane helix</keyword>
<sequence>MKSHILLSFGDFKRNWEKYLGFSLLYLLLSSYILIPLLGYIFNRLLLAVSSGVLLNSNAFSILLDPVGIIGLIILITLAVIFIFVEIGTLIIITHKNNLNKDILISEGIITAARSIKSIIGFGILHLALLLLIIMPAINVPVMPEIADLINLPPFLIDNILGNLIFRIIYFAIIFTLAYFLIRMIFTMHEVIIEKQKVWQAMKNSFHLTKKVSFKILFKLVAMNIIIFISGLLIFTGISYIPGLISGEINYILNNYFITMSSFITLAYSLMLMPLNIIFITKLYYKTKNRPFTESTIKTYNLQIFEKVENSIYSLLNNRKSAVALILIVNLIASFFIGYFTTQSTIYAGRDIKIVSHRGIVDGEFENSLSAIRASLEADIDAVGMDVQLTKDNEIVLNHDLTLTRTFGLPYRIGDLTYEEIINLDAELPDEFLPGDNILPTLDEALTLIDGQMDIHIDVKTDNNADIFAEKIAKVVEDNDMIEYAYIQSFDPVFLAKLKEINSDIITNQIMYFALGNLSAVEADYYTIYHGMLNQELVRTARQNDKGIWVWTVNDEEDIRNALQYDIDGIITDYPLRVKEIMGRQTN</sequence>
<evidence type="ECO:0000313" key="3">
    <source>
        <dbReference type="EMBL" id="MBF8436927.1"/>
    </source>
</evidence>
<keyword evidence="4" id="KW-1185">Reference proteome</keyword>
<evidence type="ECO:0000256" key="1">
    <source>
        <dbReference type="SAM" id="Phobius"/>
    </source>
</evidence>
<dbReference type="Gene3D" id="3.20.20.190">
    <property type="entry name" value="Phosphatidylinositol (PI) phosphodiesterase"/>
    <property type="match status" value="1"/>
</dbReference>
<dbReference type="InterPro" id="IPR030395">
    <property type="entry name" value="GP_PDE_dom"/>
</dbReference>
<proteinExistence type="predicted"/>
<keyword evidence="1" id="KW-0472">Membrane</keyword>
<dbReference type="Pfam" id="PF10110">
    <property type="entry name" value="GPDPase_memb"/>
    <property type="match status" value="1"/>
</dbReference>
<dbReference type="PANTHER" id="PTHR46211">
    <property type="entry name" value="GLYCEROPHOSPHORYL DIESTER PHOSPHODIESTERASE"/>
    <property type="match status" value="1"/>
</dbReference>
<dbReference type="InterPro" id="IPR017946">
    <property type="entry name" value="PLC-like_Pdiesterase_TIM-brl"/>
</dbReference>
<feature type="transmembrane region" description="Helical" evidence="1">
    <location>
        <begin position="20"/>
        <end position="38"/>
    </location>
</feature>
<keyword evidence="1" id="KW-0812">Transmembrane</keyword>
<dbReference type="EMBL" id="JADPIE010000004">
    <property type="protein sequence ID" value="MBF8436927.1"/>
    <property type="molecule type" value="Genomic_DNA"/>
</dbReference>
<dbReference type="PANTHER" id="PTHR46211:SF8">
    <property type="entry name" value="PHOSPHODIESTERASE"/>
    <property type="match status" value="1"/>
</dbReference>
<dbReference type="Pfam" id="PF03009">
    <property type="entry name" value="GDPD"/>
    <property type="match status" value="1"/>
</dbReference>
<feature type="transmembrane region" description="Helical" evidence="1">
    <location>
        <begin position="160"/>
        <end position="182"/>
    </location>
</feature>
<dbReference type="SUPFAM" id="SSF51695">
    <property type="entry name" value="PLC-like phosphodiesterases"/>
    <property type="match status" value="1"/>
</dbReference>
<dbReference type="Proteomes" id="UP000621436">
    <property type="component" value="Unassembled WGS sequence"/>
</dbReference>
<protein>
    <submittedName>
        <fullName evidence="3">Glycerophosphoryl diester phosphodiesterase membrane domain-containing protein</fullName>
    </submittedName>
</protein>
<feature type="transmembrane region" description="Helical" evidence="1">
    <location>
        <begin position="216"/>
        <end position="241"/>
    </location>
</feature>
<dbReference type="AlphaFoldDB" id="A0A931AQ84"/>
<dbReference type="InterPro" id="IPR018476">
    <property type="entry name" value="GlyceroP-diester-Pdiesterase_M"/>
</dbReference>
<feature type="domain" description="GP-PDE" evidence="2">
    <location>
        <begin position="352"/>
        <end position="582"/>
    </location>
</feature>
<feature type="transmembrane region" description="Helical" evidence="1">
    <location>
        <begin position="69"/>
        <end position="93"/>
    </location>
</feature>
<dbReference type="GO" id="GO:0008081">
    <property type="term" value="F:phosphoric diester hydrolase activity"/>
    <property type="evidence" value="ECO:0007669"/>
    <property type="project" value="InterPro"/>
</dbReference>
<gene>
    <name evidence="3" type="ORF">I0Q91_07560</name>
</gene>
<reference evidence="3" key="1">
    <citation type="submission" date="2020-11" db="EMBL/GenBank/DDBJ databases">
        <title>Halonatronomonas betainensis gen. nov., sp. nov. a novel haloalkaliphilic representative of the family Halanaerobiacae capable of betaine degradation.</title>
        <authorList>
            <person name="Boltyanskaya Y."/>
            <person name="Kevbrin V."/>
            <person name="Detkova E."/>
            <person name="Grouzdev D.S."/>
            <person name="Koziaeva V."/>
            <person name="Zhilina T."/>
        </authorList>
    </citation>
    <scope>NUCLEOTIDE SEQUENCE</scope>
    <source>
        <strain evidence="3">Z-7014</strain>
    </source>
</reference>
<accession>A0A931AQ84</accession>
<dbReference type="GO" id="GO:0006629">
    <property type="term" value="P:lipid metabolic process"/>
    <property type="evidence" value="ECO:0007669"/>
    <property type="project" value="InterPro"/>
</dbReference>
<dbReference type="RefSeq" id="WP_270453855.1">
    <property type="nucleotide sequence ID" value="NZ_JADPIE010000004.1"/>
</dbReference>
<evidence type="ECO:0000259" key="2">
    <source>
        <dbReference type="PROSITE" id="PS51704"/>
    </source>
</evidence>
<comment type="caution">
    <text evidence="3">The sequence shown here is derived from an EMBL/GenBank/DDBJ whole genome shotgun (WGS) entry which is preliminary data.</text>
</comment>
<feature type="transmembrane region" description="Helical" evidence="1">
    <location>
        <begin position="119"/>
        <end position="140"/>
    </location>
</feature>
<evidence type="ECO:0000313" key="4">
    <source>
        <dbReference type="Proteomes" id="UP000621436"/>
    </source>
</evidence>